<evidence type="ECO:0008006" key="4">
    <source>
        <dbReference type="Google" id="ProtNLM"/>
    </source>
</evidence>
<feature type="compositionally biased region" description="Acidic residues" evidence="1">
    <location>
        <begin position="130"/>
        <end position="154"/>
    </location>
</feature>
<comment type="caution">
    <text evidence="2">The sequence shown here is derived from an EMBL/GenBank/DDBJ whole genome shotgun (WGS) entry which is preliminary data.</text>
</comment>
<evidence type="ECO:0000256" key="1">
    <source>
        <dbReference type="SAM" id="MobiDB-lite"/>
    </source>
</evidence>
<feature type="compositionally biased region" description="Basic and acidic residues" evidence="1">
    <location>
        <begin position="116"/>
        <end position="129"/>
    </location>
</feature>
<organism evidence="2 3">
    <name type="scientific">Streptomyces spiralis</name>
    <dbReference type="NCBI Taxonomy" id="66376"/>
    <lineage>
        <taxon>Bacteria</taxon>
        <taxon>Bacillati</taxon>
        <taxon>Actinomycetota</taxon>
        <taxon>Actinomycetes</taxon>
        <taxon>Kitasatosporales</taxon>
        <taxon>Streptomycetaceae</taxon>
        <taxon>Streptomyces</taxon>
    </lineage>
</organism>
<feature type="region of interest" description="Disordered" evidence="1">
    <location>
        <begin position="93"/>
        <end position="260"/>
    </location>
</feature>
<evidence type="ECO:0000313" key="2">
    <source>
        <dbReference type="EMBL" id="GHE71935.1"/>
    </source>
</evidence>
<proteinExistence type="predicted"/>
<name>A0A919DSJ0_9ACTN</name>
<dbReference type="Proteomes" id="UP000641386">
    <property type="component" value="Unassembled WGS sequence"/>
</dbReference>
<protein>
    <recommendedName>
        <fullName evidence="4">DNA primase</fullName>
    </recommendedName>
</protein>
<reference evidence="2" key="1">
    <citation type="journal article" date="2014" name="Int. J. Syst. Evol. Microbiol.">
        <title>Complete genome sequence of Corynebacterium casei LMG S-19264T (=DSM 44701T), isolated from a smear-ripened cheese.</title>
        <authorList>
            <consortium name="US DOE Joint Genome Institute (JGI-PGF)"/>
            <person name="Walter F."/>
            <person name="Albersmeier A."/>
            <person name="Kalinowski J."/>
            <person name="Ruckert C."/>
        </authorList>
    </citation>
    <scope>NUCLEOTIDE SEQUENCE</scope>
    <source>
        <strain evidence="2">JCM 3302</strain>
    </source>
</reference>
<accession>A0A919DSJ0</accession>
<dbReference type="AlphaFoldDB" id="A0A919DSJ0"/>
<reference evidence="2" key="2">
    <citation type="submission" date="2020-09" db="EMBL/GenBank/DDBJ databases">
        <authorList>
            <person name="Sun Q."/>
            <person name="Ohkuma M."/>
        </authorList>
    </citation>
    <scope>NUCLEOTIDE SEQUENCE</scope>
    <source>
        <strain evidence="2">JCM 3302</strain>
    </source>
</reference>
<evidence type="ECO:0000313" key="3">
    <source>
        <dbReference type="Proteomes" id="UP000641386"/>
    </source>
</evidence>
<sequence>MNRMGLGLAVGAGYLLGRTRKLKLAVAVGSLAAGKKLNLGPRAVADLVNQQLKDNPQFKEIGDQLRHDLRGVGKAASGAMVERQMTTLADRLHGRTAQVRDQLAGAVPDTGGGKRRGGERATRDRGREDEPPEDEHEEGYEAEHDDEYDDDYDDREGREADGESEATGESGESGEDDESGGPRRQRSRNAPAKETAQKARARAPGRKPAKKAPGEKAANAAKKAPARGTAGKKPAAKETAAAGGASRSARSRNPKGGGDR</sequence>
<feature type="compositionally biased region" description="Basic residues" evidence="1">
    <location>
        <begin position="199"/>
        <end position="210"/>
    </location>
</feature>
<dbReference type="EMBL" id="BNBC01000010">
    <property type="protein sequence ID" value="GHE71935.1"/>
    <property type="molecule type" value="Genomic_DNA"/>
</dbReference>
<feature type="compositionally biased region" description="Low complexity" evidence="1">
    <location>
        <begin position="215"/>
        <end position="248"/>
    </location>
</feature>
<dbReference type="RefSeq" id="WP_189900016.1">
    <property type="nucleotide sequence ID" value="NZ_BNBC01000010.1"/>
</dbReference>
<keyword evidence="3" id="KW-1185">Reference proteome</keyword>
<feature type="compositionally biased region" description="Acidic residues" evidence="1">
    <location>
        <begin position="162"/>
        <end position="179"/>
    </location>
</feature>
<gene>
    <name evidence="2" type="ORF">GCM10014715_27600</name>
</gene>